<dbReference type="RefSeq" id="XP_044554402.1">
    <property type="nucleotide sequence ID" value="XM_044686866.1"/>
</dbReference>
<dbReference type="Gene3D" id="1.10.167.10">
    <property type="entry name" value="Regulator of G-protein Signalling 4, domain 2"/>
    <property type="match status" value="1"/>
</dbReference>
<evidence type="ECO:0000256" key="1">
    <source>
        <dbReference type="SAM" id="Phobius"/>
    </source>
</evidence>
<feature type="domain" description="RGS" evidence="2">
    <location>
        <begin position="539"/>
        <end position="649"/>
    </location>
</feature>
<keyword evidence="1" id="KW-0812">Transmembrane</keyword>
<dbReference type="InterPro" id="IPR016137">
    <property type="entry name" value="RGS"/>
</dbReference>
<dbReference type="SUPFAM" id="SSF48097">
    <property type="entry name" value="Regulator of G-protein signaling, RGS"/>
    <property type="match status" value="1"/>
</dbReference>
<dbReference type="Proteomes" id="UP000816034">
    <property type="component" value="Unassembled WGS sequence"/>
</dbReference>
<name>A0AA88GWW1_NAELO</name>
<dbReference type="EMBL" id="PYSW02000004">
    <property type="protein sequence ID" value="KAG2392508.1"/>
    <property type="molecule type" value="Genomic_DNA"/>
</dbReference>
<sequence>MQQETTSSTTLSSIFSLLYQELINLPSRRSHQPVKLSSFANSLFSVFQDSSIQHSFQNNNDIVNINATLNSTLPFNISTVCHPILFQPGLSREVNGTYEFGLCPDTYSSFTLCLILVVAYVVTVVLSGIGIFWKRKSGHVKARDPLYLGMTCVANFVFVVGLTMRIVVGRKLFPCGLLTVCFFILPPAMMLPTVFRLMRLYLMYRINLKKMKLFETPTPQGTMTVKEIDPATTQNIQPTSNGESMNYSLNTTTTTMFGQEDISHRQEHVSSVMHADLVPPSHNQQPQTMVEFQQLDEDASTDNDSETMADVSTWRLSEVKDFSEVKKEIRKLTIMNFFVSYKFLLLVYAIAFVVGVAIWLILGTIEEVIYNASTDPNKKRLFLLEGGMLVFDRGCGFTTTTILIVGLEALFYIVIEIAFLILSFFADRDTWSIKKEALILIVFQFIGAVIFIVVGMFNITEILLDYLVPTGLALWVYNYLEVWVCVTLPVLYAIRSDASQKDSTIAENHDMQAPLSIHGTHDVELPPVTTVQDTSRESGLEKILKNKKTFEIMLDFARRSFAPESVQCWRDIQRFKKTKRSNRKKAAMHILNAYLTLGAPLELNMSRIEEKKQELLIILQNESKTNPISHHLFDSVQDHCLNDMADLFERLKNANHEIYELVQESSGGSLKNRKSNRRATVSVVVAVANSPTIVANVEVANDQTTTSTTFTNNE</sequence>
<dbReference type="PANTHER" id="PTHR10845:SF192">
    <property type="entry name" value="DOUBLE HIT, ISOFORM B"/>
    <property type="match status" value="1"/>
</dbReference>
<dbReference type="PANTHER" id="PTHR10845">
    <property type="entry name" value="REGULATOR OF G PROTEIN SIGNALING"/>
    <property type="match status" value="1"/>
</dbReference>
<keyword evidence="4" id="KW-1185">Reference proteome</keyword>
<dbReference type="PROSITE" id="PS50132">
    <property type="entry name" value="RGS"/>
    <property type="match status" value="1"/>
</dbReference>
<protein>
    <recommendedName>
        <fullName evidence="2">RGS domain-containing protein</fullName>
    </recommendedName>
</protein>
<feature type="transmembrane region" description="Helical" evidence="1">
    <location>
        <begin position="176"/>
        <end position="202"/>
    </location>
</feature>
<keyword evidence="1" id="KW-1133">Transmembrane helix</keyword>
<accession>A0AA88GWW1</accession>
<feature type="transmembrane region" description="Helical" evidence="1">
    <location>
        <begin position="339"/>
        <end position="362"/>
    </location>
</feature>
<keyword evidence="1" id="KW-0472">Membrane</keyword>
<dbReference type="CDD" id="cd07440">
    <property type="entry name" value="RGS"/>
    <property type="match status" value="1"/>
</dbReference>
<feature type="transmembrane region" description="Helical" evidence="1">
    <location>
        <begin position="472"/>
        <end position="494"/>
    </location>
</feature>
<evidence type="ECO:0000259" key="2">
    <source>
        <dbReference type="PROSITE" id="PS50132"/>
    </source>
</evidence>
<dbReference type="Pfam" id="PF00615">
    <property type="entry name" value="RGS"/>
    <property type="match status" value="1"/>
</dbReference>
<dbReference type="AlphaFoldDB" id="A0AA88GWW1"/>
<feature type="transmembrane region" description="Helical" evidence="1">
    <location>
        <begin position="402"/>
        <end position="425"/>
    </location>
</feature>
<evidence type="ECO:0000313" key="4">
    <source>
        <dbReference type="Proteomes" id="UP000816034"/>
    </source>
</evidence>
<dbReference type="InterPro" id="IPR044926">
    <property type="entry name" value="RGS_subdomain_2"/>
</dbReference>
<feature type="transmembrane region" description="Helical" evidence="1">
    <location>
        <begin position="145"/>
        <end position="164"/>
    </location>
</feature>
<evidence type="ECO:0000313" key="3">
    <source>
        <dbReference type="EMBL" id="KAG2392508.1"/>
    </source>
</evidence>
<comment type="caution">
    <text evidence="3">The sequence shown here is derived from an EMBL/GenBank/DDBJ whole genome shotgun (WGS) entry which is preliminary data.</text>
</comment>
<gene>
    <name evidence="3" type="ORF">C9374_011233</name>
</gene>
<feature type="transmembrane region" description="Helical" evidence="1">
    <location>
        <begin position="437"/>
        <end position="460"/>
    </location>
</feature>
<feature type="transmembrane region" description="Helical" evidence="1">
    <location>
        <begin position="107"/>
        <end position="133"/>
    </location>
</feature>
<dbReference type="GeneID" id="68103687"/>
<proteinExistence type="predicted"/>
<dbReference type="InterPro" id="IPR036305">
    <property type="entry name" value="RGS_sf"/>
</dbReference>
<dbReference type="SMART" id="SM00315">
    <property type="entry name" value="RGS"/>
    <property type="match status" value="1"/>
</dbReference>
<organism evidence="3 4">
    <name type="scientific">Naegleria lovaniensis</name>
    <name type="common">Amoeba</name>
    <dbReference type="NCBI Taxonomy" id="51637"/>
    <lineage>
        <taxon>Eukaryota</taxon>
        <taxon>Discoba</taxon>
        <taxon>Heterolobosea</taxon>
        <taxon>Tetramitia</taxon>
        <taxon>Eutetramitia</taxon>
        <taxon>Vahlkampfiidae</taxon>
        <taxon>Naegleria</taxon>
    </lineage>
</organism>
<reference evidence="3 4" key="1">
    <citation type="journal article" date="2018" name="BMC Genomics">
        <title>The genome of Naegleria lovaniensis, the basis for a comparative approach to unravel pathogenicity factors of the human pathogenic amoeba N. fowleri.</title>
        <authorList>
            <person name="Liechti N."/>
            <person name="Schurch N."/>
            <person name="Bruggmann R."/>
            <person name="Wittwer M."/>
        </authorList>
    </citation>
    <scope>NUCLEOTIDE SEQUENCE [LARGE SCALE GENOMIC DNA]</scope>
    <source>
        <strain evidence="3 4">ATCC 30569</strain>
    </source>
</reference>